<dbReference type="InterPro" id="IPR028082">
    <property type="entry name" value="Peripla_BP_I"/>
</dbReference>
<name>A0A1G8AE28_9SPHI</name>
<dbReference type="InterPro" id="IPR036390">
    <property type="entry name" value="WH_DNA-bd_sf"/>
</dbReference>
<dbReference type="EMBL" id="FNCG01000007">
    <property type="protein sequence ID" value="SDH19224.1"/>
    <property type="molecule type" value="Genomic_DNA"/>
</dbReference>
<dbReference type="AlphaFoldDB" id="A0A1G8AE28"/>
<evidence type="ECO:0000313" key="6">
    <source>
        <dbReference type="Proteomes" id="UP000199705"/>
    </source>
</evidence>
<evidence type="ECO:0000259" key="4">
    <source>
        <dbReference type="PROSITE" id="PS50949"/>
    </source>
</evidence>
<accession>A0A1G8AE28</accession>
<evidence type="ECO:0000313" key="5">
    <source>
        <dbReference type="EMBL" id="SDH19224.1"/>
    </source>
</evidence>
<protein>
    <submittedName>
        <fullName evidence="5">Regulatory protein, gntR family</fullName>
    </submittedName>
</protein>
<dbReference type="GO" id="GO:0003700">
    <property type="term" value="F:DNA-binding transcription factor activity"/>
    <property type="evidence" value="ECO:0007669"/>
    <property type="project" value="InterPro"/>
</dbReference>
<dbReference type="Gene3D" id="1.10.10.10">
    <property type="entry name" value="Winged helix-like DNA-binding domain superfamily/Winged helix DNA-binding domain"/>
    <property type="match status" value="1"/>
</dbReference>
<keyword evidence="2" id="KW-0238">DNA-binding</keyword>
<proteinExistence type="predicted"/>
<dbReference type="SMART" id="SM00345">
    <property type="entry name" value="HTH_GNTR"/>
    <property type="match status" value="1"/>
</dbReference>
<organism evidence="5 6">
    <name type="scientific">Mucilaginibacter gossypii</name>
    <dbReference type="NCBI Taxonomy" id="551996"/>
    <lineage>
        <taxon>Bacteria</taxon>
        <taxon>Pseudomonadati</taxon>
        <taxon>Bacteroidota</taxon>
        <taxon>Sphingobacteriia</taxon>
        <taxon>Sphingobacteriales</taxon>
        <taxon>Sphingobacteriaceae</taxon>
        <taxon>Mucilaginibacter</taxon>
    </lineage>
</organism>
<dbReference type="InterPro" id="IPR036388">
    <property type="entry name" value="WH-like_DNA-bd_sf"/>
</dbReference>
<evidence type="ECO:0000256" key="3">
    <source>
        <dbReference type="ARBA" id="ARBA00023163"/>
    </source>
</evidence>
<dbReference type="SUPFAM" id="SSF53822">
    <property type="entry name" value="Periplasmic binding protein-like I"/>
    <property type="match status" value="1"/>
</dbReference>
<dbReference type="CDD" id="cd07377">
    <property type="entry name" value="WHTH_GntR"/>
    <property type="match status" value="1"/>
</dbReference>
<dbReference type="PROSITE" id="PS50949">
    <property type="entry name" value="HTH_GNTR"/>
    <property type="match status" value="1"/>
</dbReference>
<dbReference type="RefSeq" id="WP_091168804.1">
    <property type="nucleotide sequence ID" value="NZ_FNCG01000007.1"/>
</dbReference>
<dbReference type="InterPro" id="IPR000524">
    <property type="entry name" value="Tscrpt_reg_HTH_GntR"/>
</dbReference>
<dbReference type="PRINTS" id="PR00035">
    <property type="entry name" value="HTHGNTR"/>
</dbReference>
<sequence>MDKIFQEIKKLTDIPSYSKHDRFVQGIINAINEKVIGQDEMLPSVNKLIKELGFSRETIIKAYRELISRGIVESKNRHGYFVANSNAEQTLNVALLMYNLDSFEEQFYRNFRHELGPNIGLNPYFHHGDIEIFGTILNQIKGKYGMYVIAPIPHPKTKELLEAIPPNKFLMFDRYEPIDGDFNHITQEFGQSSYRILAELAPKIRKFDEIIFYHSPASLDPKEIVPSFKKFLKDFNIKGRIIKEYAHGSVEKGKVYFTLDNFALWQIMRDCKSMQLVPGKDVGVLSSNDEPAKEIIGVTTFSADFASMGTLAGRAIVNKEKISLTVPTILFERSTL</sequence>
<keyword evidence="3" id="KW-0804">Transcription</keyword>
<keyword evidence="1" id="KW-0805">Transcription regulation</keyword>
<dbReference type="SUPFAM" id="SSF46785">
    <property type="entry name" value="Winged helix' DNA-binding domain"/>
    <property type="match status" value="1"/>
</dbReference>
<dbReference type="PANTHER" id="PTHR38445:SF10">
    <property type="entry name" value="GNTR-FAMILY TRANSCRIPTIONAL REGULATOR"/>
    <property type="match status" value="1"/>
</dbReference>
<dbReference type="GO" id="GO:0003677">
    <property type="term" value="F:DNA binding"/>
    <property type="evidence" value="ECO:0007669"/>
    <property type="project" value="UniProtKB-KW"/>
</dbReference>
<dbReference type="PANTHER" id="PTHR38445">
    <property type="entry name" value="HTH-TYPE TRANSCRIPTIONAL REPRESSOR YTRA"/>
    <property type="match status" value="1"/>
</dbReference>
<dbReference type="Pfam" id="PF00392">
    <property type="entry name" value="GntR"/>
    <property type="match status" value="1"/>
</dbReference>
<evidence type="ECO:0000256" key="1">
    <source>
        <dbReference type="ARBA" id="ARBA00023015"/>
    </source>
</evidence>
<reference evidence="6" key="1">
    <citation type="submission" date="2016-10" db="EMBL/GenBank/DDBJ databases">
        <authorList>
            <person name="Varghese N."/>
            <person name="Submissions S."/>
        </authorList>
    </citation>
    <scope>NUCLEOTIDE SEQUENCE [LARGE SCALE GENOMIC DNA]</scope>
    <source>
        <strain evidence="6">Gh-67</strain>
    </source>
</reference>
<dbReference type="STRING" id="551996.SAMN05192573_107170"/>
<gene>
    <name evidence="5" type="ORF">SAMN05192573_107170</name>
</gene>
<evidence type="ECO:0000256" key="2">
    <source>
        <dbReference type="ARBA" id="ARBA00023125"/>
    </source>
</evidence>
<keyword evidence="6" id="KW-1185">Reference proteome</keyword>
<feature type="domain" description="HTH gntR-type" evidence="4">
    <location>
        <begin position="17"/>
        <end position="85"/>
    </location>
</feature>
<dbReference type="Proteomes" id="UP000199705">
    <property type="component" value="Unassembled WGS sequence"/>
</dbReference>